<feature type="domain" description="HTH tetR-type" evidence="4">
    <location>
        <begin position="12"/>
        <end position="72"/>
    </location>
</feature>
<feature type="compositionally biased region" description="Low complexity" evidence="3">
    <location>
        <begin position="231"/>
        <end position="244"/>
    </location>
</feature>
<evidence type="ECO:0000313" key="5">
    <source>
        <dbReference type="EMBL" id="MCZ0858641.1"/>
    </source>
</evidence>
<dbReference type="Pfam" id="PF00440">
    <property type="entry name" value="TetR_N"/>
    <property type="match status" value="1"/>
</dbReference>
<gene>
    <name evidence="5" type="ORF">OHJ16_11365</name>
</gene>
<evidence type="ECO:0000256" key="2">
    <source>
        <dbReference type="PROSITE-ProRule" id="PRU00335"/>
    </source>
</evidence>
<sequence>MSRRTQDDPRYLRARDRLIEVLRELAAQRPAELLTVSEIAARAGVSRTTFYAHAQTPADLLAAHLIDRLSDSLAGLDTLLEDDPEHYLLRWRQAYIGVLEQVRADADIYRHVFLGEEGALVRARISAYFEEVVARYVEDFVRHLDQPVSELWVTMAISQQVHNTLVVITSWMRTGMVDAPELVMNTFISLAPPWQLARISASGRTSLGRSRVLEALSKTAGPPSDAERAHSTSSRAESGSSPPSDAQRARGRPGTARA</sequence>
<protein>
    <submittedName>
        <fullName evidence="5">TetR/AcrR family transcriptional regulator</fullName>
    </submittedName>
</protein>
<accession>A0ABT4IA66</accession>
<dbReference type="SUPFAM" id="SSF46689">
    <property type="entry name" value="Homeodomain-like"/>
    <property type="match status" value="1"/>
</dbReference>
<proteinExistence type="predicted"/>
<keyword evidence="6" id="KW-1185">Reference proteome</keyword>
<organism evidence="5 6">
    <name type="scientific">Actinomyces israelii</name>
    <dbReference type="NCBI Taxonomy" id="1659"/>
    <lineage>
        <taxon>Bacteria</taxon>
        <taxon>Bacillati</taxon>
        <taxon>Actinomycetota</taxon>
        <taxon>Actinomycetes</taxon>
        <taxon>Actinomycetales</taxon>
        <taxon>Actinomycetaceae</taxon>
        <taxon>Actinomyces</taxon>
    </lineage>
</organism>
<dbReference type="EMBL" id="JAPTMY010000026">
    <property type="protein sequence ID" value="MCZ0858641.1"/>
    <property type="molecule type" value="Genomic_DNA"/>
</dbReference>
<dbReference type="PROSITE" id="PS50977">
    <property type="entry name" value="HTH_TETR_2"/>
    <property type="match status" value="1"/>
</dbReference>
<name>A0ABT4IA66_9ACTO</name>
<evidence type="ECO:0000313" key="6">
    <source>
        <dbReference type="Proteomes" id="UP001072034"/>
    </source>
</evidence>
<feature type="region of interest" description="Disordered" evidence="3">
    <location>
        <begin position="214"/>
        <end position="258"/>
    </location>
</feature>
<dbReference type="RefSeq" id="WP_268918000.1">
    <property type="nucleotide sequence ID" value="NZ_CP124548.1"/>
</dbReference>
<keyword evidence="1 2" id="KW-0238">DNA-binding</keyword>
<evidence type="ECO:0000259" key="4">
    <source>
        <dbReference type="PROSITE" id="PS50977"/>
    </source>
</evidence>
<dbReference type="InterPro" id="IPR009057">
    <property type="entry name" value="Homeodomain-like_sf"/>
</dbReference>
<dbReference type="Gene3D" id="1.10.357.10">
    <property type="entry name" value="Tetracycline Repressor, domain 2"/>
    <property type="match status" value="1"/>
</dbReference>
<comment type="caution">
    <text evidence="5">The sequence shown here is derived from an EMBL/GenBank/DDBJ whole genome shotgun (WGS) entry which is preliminary data.</text>
</comment>
<reference evidence="5" key="1">
    <citation type="submission" date="2022-10" db="EMBL/GenBank/DDBJ databases">
        <title>Genome sequence of Actinomyces israelii ATCC 10048.</title>
        <authorList>
            <person name="Watt R.M."/>
            <person name="Tong W.M."/>
        </authorList>
    </citation>
    <scope>NUCLEOTIDE SEQUENCE</scope>
    <source>
        <strain evidence="5">ATCC 10048</strain>
    </source>
</reference>
<evidence type="ECO:0000256" key="3">
    <source>
        <dbReference type="SAM" id="MobiDB-lite"/>
    </source>
</evidence>
<evidence type="ECO:0000256" key="1">
    <source>
        <dbReference type="ARBA" id="ARBA00023125"/>
    </source>
</evidence>
<dbReference type="InterPro" id="IPR001647">
    <property type="entry name" value="HTH_TetR"/>
</dbReference>
<dbReference type="Proteomes" id="UP001072034">
    <property type="component" value="Unassembled WGS sequence"/>
</dbReference>
<feature type="DNA-binding region" description="H-T-H motif" evidence="2">
    <location>
        <begin position="35"/>
        <end position="54"/>
    </location>
</feature>